<name>A0ABD3GWA7_9MARC</name>
<proteinExistence type="predicted"/>
<evidence type="ECO:0000313" key="2">
    <source>
        <dbReference type="EMBL" id="KAL3682430.1"/>
    </source>
</evidence>
<feature type="compositionally biased region" description="Basic and acidic residues" evidence="1">
    <location>
        <begin position="281"/>
        <end position="298"/>
    </location>
</feature>
<dbReference type="Proteomes" id="UP001633002">
    <property type="component" value="Unassembled WGS sequence"/>
</dbReference>
<comment type="caution">
    <text evidence="2">The sequence shown here is derived from an EMBL/GenBank/DDBJ whole genome shotgun (WGS) entry which is preliminary data.</text>
</comment>
<dbReference type="EMBL" id="JBJQOH010000006">
    <property type="protein sequence ID" value="KAL3682430.1"/>
    <property type="molecule type" value="Genomic_DNA"/>
</dbReference>
<organism evidence="2 3">
    <name type="scientific">Riccia sorocarpa</name>
    <dbReference type="NCBI Taxonomy" id="122646"/>
    <lineage>
        <taxon>Eukaryota</taxon>
        <taxon>Viridiplantae</taxon>
        <taxon>Streptophyta</taxon>
        <taxon>Embryophyta</taxon>
        <taxon>Marchantiophyta</taxon>
        <taxon>Marchantiopsida</taxon>
        <taxon>Marchantiidae</taxon>
        <taxon>Marchantiales</taxon>
        <taxon>Ricciaceae</taxon>
        <taxon>Riccia</taxon>
    </lineage>
</organism>
<gene>
    <name evidence="2" type="ORF">R1sor_000452</name>
</gene>
<protein>
    <submittedName>
        <fullName evidence="2">Uncharacterized protein</fullName>
    </submittedName>
</protein>
<evidence type="ECO:0000313" key="3">
    <source>
        <dbReference type="Proteomes" id="UP001633002"/>
    </source>
</evidence>
<evidence type="ECO:0000256" key="1">
    <source>
        <dbReference type="SAM" id="MobiDB-lite"/>
    </source>
</evidence>
<feature type="compositionally biased region" description="Polar residues" evidence="1">
    <location>
        <begin position="349"/>
        <end position="374"/>
    </location>
</feature>
<keyword evidence="3" id="KW-1185">Reference proteome</keyword>
<dbReference type="AlphaFoldDB" id="A0ABD3GWA7"/>
<feature type="region of interest" description="Disordered" evidence="1">
    <location>
        <begin position="349"/>
        <end position="425"/>
    </location>
</feature>
<sequence>MSNDILACTTLSPKAFQKLEQICRKFTWGKNCQGGDKVPLIAWEVLQYPKKDGGLGIPSFQMQGEAMRLRQILRFFQNSGEDWMAALGELARLSTMKGSEGKTIKYWEILEILLTTCLAKIGGVRTTTGLLTVWAKARKKLVLPSNEMILHGSTQIGVYLSVGEKQGWITTQNAKDIRGQLRKHKIQSVGAWADWASFSHCALPLTRAESATVEQGLHIFVESVEIQHLNWSWKDKNKGGVWKDLTTKDCKASSWPQLGEADPYRMMENDQTAPRSISDGNNRHSTESLDPLEDKTRNPLEWTRQQGERSMRCEISEKMHRSLHPPPDIDTSRTYERFSCGLQIANTNEEPVAVDSTTHTTGIPTSSPVSTADQSLLRHSYYAKPTRQGAECETSSPSRRNHSPRNARLDDSHVHQSRSQPQRDM</sequence>
<accession>A0ABD3GWA7</accession>
<feature type="compositionally biased region" description="Polar residues" evidence="1">
    <location>
        <begin position="271"/>
        <end position="280"/>
    </location>
</feature>
<feature type="region of interest" description="Disordered" evidence="1">
    <location>
        <begin position="271"/>
        <end position="311"/>
    </location>
</feature>
<reference evidence="2 3" key="1">
    <citation type="submission" date="2024-09" db="EMBL/GenBank/DDBJ databases">
        <title>Chromosome-scale assembly of Riccia sorocarpa.</title>
        <authorList>
            <person name="Paukszto L."/>
        </authorList>
    </citation>
    <scope>NUCLEOTIDE SEQUENCE [LARGE SCALE GENOMIC DNA]</scope>
    <source>
        <strain evidence="2">LP-2024</strain>
        <tissue evidence="2">Aerial parts of the thallus</tissue>
    </source>
</reference>